<dbReference type="SMART" id="SM00862">
    <property type="entry name" value="Trans_reg_C"/>
    <property type="match status" value="1"/>
</dbReference>
<name>A0A895YLE0_9ACTN</name>
<dbReference type="CDD" id="cd00383">
    <property type="entry name" value="trans_reg_C"/>
    <property type="match status" value="1"/>
</dbReference>
<dbReference type="RefSeq" id="WP_239678325.1">
    <property type="nucleotide sequence ID" value="NZ_CP070499.1"/>
</dbReference>
<evidence type="ECO:0000256" key="2">
    <source>
        <dbReference type="PROSITE-ProRule" id="PRU01091"/>
    </source>
</evidence>
<proteinExistence type="predicted"/>
<dbReference type="InterPro" id="IPR016032">
    <property type="entry name" value="Sig_transdc_resp-reg_C-effctor"/>
</dbReference>
<dbReference type="AlphaFoldDB" id="A0A895YLE0"/>
<organism evidence="4 5">
    <name type="scientific">Natronosporangium hydrolyticum</name>
    <dbReference type="NCBI Taxonomy" id="2811111"/>
    <lineage>
        <taxon>Bacteria</taxon>
        <taxon>Bacillati</taxon>
        <taxon>Actinomycetota</taxon>
        <taxon>Actinomycetes</taxon>
        <taxon>Micromonosporales</taxon>
        <taxon>Micromonosporaceae</taxon>
        <taxon>Natronosporangium</taxon>
    </lineage>
</organism>
<evidence type="ECO:0000313" key="5">
    <source>
        <dbReference type="Proteomes" id="UP000662857"/>
    </source>
</evidence>
<reference evidence="4" key="1">
    <citation type="submission" date="2021-02" db="EMBL/GenBank/DDBJ databases">
        <title>Natrosporangium hydrolyticum gen. nov., sp. nov, a haloalkaliphilic actinobacterium from a soda solonchak soil.</title>
        <authorList>
            <person name="Sorokin D.Y."/>
            <person name="Khijniak T.V."/>
            <person name="Zakharycheva A.P."/>
            <person name="Boueva O.V."/>
            <person name="Ariskina E.V."/>
            <person name="Hahnke R.L."/>
            <person name="Bunk B."/>
            <person name="Sproer C."/>
            <person name="Schumann P."/>
            <person name="Evtushenko L.I."/>
            <person name="Kublanov I.V."/>
        </authorList>
    </citation>
    <scope>NUCLEOTIDE SEQUENCE</scope>
    <source>
        <strain evidence="4">DSM 106523</strain>
    </source>
</reference>
<dbReference type="InterPro" id="IPR036108">
    <property type="entry name" value="4pyrrol_syn_uPrphyn_synt_sf"/>
</dbReference>
<dbReference type="SUPFAM" id="SSF46894">
    <property type="entry name" value="C-terminal effector domain of the bipartite response regulators"/>
    <property type="match status" value="1"/>
</dbReference>
<dbReference type="Pfam" id="PF02602">
    <property type="entry name" value="HEM4"/>
    <property type="match status" value="1"/>
</dbReference>
<dbReference type="PANTHER" id="PTHR40082:SF1">
    <property type="entry name" value="BLR5956 PROTEIN"/>
    <property type="match status" value="1"/>
</dbReference>
<dbReference type="GO" id="GO:0004852">
    <property type="term" value="F:uroporphyrinogen-III synthase activity"/>
    <property type="evidence" value="ECO:0007669"/>
    <property type="project" value="UniProtKB-EC"/>
</dbReference>
<dbReference type="GO" id="GO:0000160">
    <property type="term" value="P:phosphorelay signal transduction system"/>
    <property type="evidence" value="ECO:0007669"/>
    <property type="project" value="InterPro"/>
</dbReference>
<dbReference type="CDD" id="cd06578">
    <property type="entry name" value="HemD"/>
    <property type="match status" value="1"/>
</dbReference>
<evidence type="ECO:0000256" key="1">
    <source>
        <dbReference type="ARBA" id="ARBA00023125"/>
    </source>
</evidence>
<dbReference type="InterPro" id="IPR039793">
    <property type="entry name" value="UROS/Hem4"/>
</dbReference>
<dbReference type="InterPro" id="IPR003754">
    <property type="entry name" value="4pyrrol_synth_uPrphyn_synth"/>
</dbReference>
<dbReference type="GO" id="GO:0003677">
    <property type="term" value="F:DNA binding"/>
    <property type="evidence" value="ECO:0007669"/>
    <property type="project" value="UniProtKB-UniRule"/>
</dbReference>
<keyword evidence="5" id="KW-1185">Reference proteome</keyword>
<dbReference type="KEGG" id="nhy:JQS43_07415"/>
<dbReference type="Pfam" id="PF00486">
    <property type="entry name" value="Trans_reg_C"/>
    <property type="match status" value="1"/>
</dbReference>
<dbReference type="NCBIfam" id="NF005568">
    <property type="entry name" value="PRK07239.1"/>
    <property type="match status" value="1"/>
</dbReference>
<dbReference type="Gene3D" id="1.10.10.10">
    <property type="entry name" value="Winged helix-like DNA-binding domain superfamily/Winged helix DNA-binding domain"/>
    <property type="match status" value="1"/>
</dbReference>
<dbReference type="GO" id="GO:0006355">
    <property type="term" value="P:regulation of DNA-templated transcription"/>
    <property type="evidence" value="ECO:0007669"/>
    <property type="project" value="InterPro"/>
</dbReference>
<dbReference type="EMBL" id="CP070499">
    <property type="protein sequence ID" value="QSB16123.1"/>
    <property type="molecule type" value="Genomic_DNA"/>
</dbReference>
<dbReference type="InterPro" id="IPR001867">
    <property type="entry name" value="OmpR/PhoB-type_DNA-bd"/>
</dbReference>
<dbReference type="InterPro" id="IPR036388">
    <property type="entry name" value="WH-like_DNA-bd_sf"/>
</dbReference>
<dbReference type="PROSITE" id="PS51755">
    <property type="entry name" value="OMPR_PHOB"/>
    <property type="match status" value="1"/>
</dbReference>
<sequence length="391" mass="41216">MSTGRDGAAGREEPLAGYTVGVTAARRRDELGALLQRRGARVVDAPAIQIVPLADDRELRAATEQCLAAPIDVAVATTGIGFRGWLEAAEGWGQAAALVAHLGRATLLARGPKARGAIRAAGLLDAWSPASESSSEVLEYLLAQGVSGQRIAVQLHGEPLPDFVEALEDAGATVVPVPVYRWVLPEDVAPLRRLVELTVTGQVDAVTFTSAPAVASLLQVADEIGHRAALLSALRHEVVPACVGPVTAGPLARLEVTTVQPDRYRLGALVRELAQVLPARARRLPVGGHLLEVRGHGVLLDGELVALPPSLIAVLRELARQPGRVRSRTELLAALPGGQDNAGHAVEMAVTRLRGALGARLIQTVTKRGYRLAFEPERESQGCLAQPEGRS</sequence>
<keyword evidence="1 2" id="KW-0238">DNA-binding</keyword>
<keyword evidence="4" id="KW-0456">Lyase</keyword>
<dbReference type="SUPFAM" id="SSF69618">
    <property type="entry name" value="HemD-like"/>
    <property type="match status" value="1"/>
</dbReference>
<feature type="DNA-binding region" description="OmpR/PhoB-type" evidence="2">
    <location>
        <begin position="281"/>
        <end position="374"/>
    </location>
</feature>
<dbReference type="EC" id="4.2.1.75" evidence="4"/>
<accession>A0A895YLE0</accession>
<feature type="domain" description="OmpR/PhoB-type" evidence="3">
    <location>
        <begin position="281"/>
        <end position="374"/>
    </location>
</feature>
<evidence type="ECO:0000259" key="3">
    <source>
        <dbReference type="PROSITE" id="PS51755"/>
    </source>
</evidence>
<protein>
    <submittedName>
        <fullName evidence="4">Uroporphyrinogen-III synthase</fullName>
        <ecNumber evidence="4">4.2.1.75</ecNumber>
    </submittedName>
</protein>
<dbReference type="GO" id="GO:0006780">
    <property type="term" value="P:uroporphyrinogen III biosynthetic process"/>
    <property type="evidence" value="ECO:0007669"/>
    <property type="project" value="InterPro"/>
</dbReference>
<dbReference type="Proteomes" id="UP000662857">
    <property type="component" value="Chromosome"/>
</dbReference>
<gene>
    <name evidence="4" type="ORF">JQS43_07415</name>
</gene>
<dbReference type="Gene3D" id="3.40.50.10090">
    <property type="match status" value="2"/>
</dbReference>
<dbReference type="PANTHER" id="PTHR40082">
    <property type="entry name" value="BLR5956 PROTEIN"/>
    <property type="match status" value="1"/>
</dbReference>
<evidence type="ECO:0000313" key="4">
    <source>
        <dbReference type="EMBL" id="QSB16123.1"/>
    </source>
</evidence>